<organism evidence="1 2">
    <name type="scientific">Hyaloscypha variabilis (strain UAMH 11265 / GT02V1 / F)</name>
    <name type="common">Meliniomyces variabilis</name>
    <dbReference type="NCBI Taxonomy" id="1149755"/>
    <lineage>
        <taxon>Eukaryota</taxon>
        <taxon>Fungi</taxon>
        <taxon>Dikarya</taxon>
        <taxon>Ascomycota</taxon>
        <taxon>Pezizomycotina</taxon>
        <taxon>Leotiomycetes</taxon>
        <taxon>Helotiales</taxon>
        <taxon>Hyaloscyphaceae</taxon>
        <taxon>Hyaloscypha</taxon>
        <taxon>Hyaloscypha variabilis</taxon>
    </lineage>
</organism>
<dbReference type="AlphaFoldDB" id="A0A2J6RIS5"/>
<keyword evidence="2" id="KW-1185">Reference proteome</keyword>
<evidence type="ECO:0000313" key="1">
    <source>
        <dbReference type="EMBL" id="PMD38399.1"/>
    </source>
</evidence>
<dbReference type="OrthoDB" id="10642608at2759"/>
<protein>
    <submittedName>
        <fullName evidence="1">Uncharacterized protein</fullName>
    </submittedName>
</protein>
<gene>
    <name evidence="1" type="ORF">L207DRAFT_68044</name>
</gene>
<accession>A0A2J6RIS5</accession>
<sequence length="358" mass="41004">MYLDSLLLFHALCDWIDILKSPEWVYGRGKDLLEIFAKHGTEKLAAHAVFGMFQTFQQILTYGEGWENLYELLPLASALDLNNQSAMYLQFLWHQIQQLLLIYGGVATTSVGERIRHHENTRATIYHYAVCRSADFGGGQFRVATSYGNASFGFYELVESLVIVCLGLFPTPTLIKLSSRIRLPIIDSSREVSFGFGLNVNSSATGPNAVFSTPELWNDQDRIRYWHKMFAFISTGRMVSIYNNDESYIIRFNAGKDLLLDRDRLKKHGHAAVKISTKCLLYVSLSDDEHEHAWFKVPSDDKSLQMFDLLLVLPDNTQFWREAYTQVVYKLRVPSHLPMEKEGNEKKILKTQQLKGVT</sequence>
<proteinExistence type="predicted"/>
<name>A0A2J6RIS5_HYAVF</name>
<evidence type="ECO:0000313" key="2">
    <source>
        <dbReference type="Proteomes" id="UP000235786"/>
    </source>
</evidence>
<reference evidence="1 2" key="1">
    <citation type="submission" date="2016-04" db="EMBL/GenBank/DDBJ databases">
        <title>A degradative enzymes factory behind the ericoid mycorrhizal symbiosis.</title>
        <authorList>
            <consortium name="DOE Joint Genome Institute"/>
            <person name="Martino E."/>
            <person name="Morin E."/>
            <person name="Grelet G."/>
            <person name="Kuo A."/>
            <person name="Kohler A."/>
            <person name="Daghino S."/>
            <person name="Barry K."/>
            <person name="Choi C."/>
            <person name="Cichocki N."/>
            <person name="Clum A."/>
            <person name="Copeland A."/>
            <person name="Hainaut M."/>
            <person name="Haridas S."/>
            <person name="Labutti K."/>
            <person name="Lindquist E."/>
            <person name="Lipzen A."/>
            <person name="Khouja H.-R."/>
            <person name="Murat C."/>
            <person name="Ohm R."/>
            <person name="Olson A."/>
            <person name="Spatafora J."/>
            <person name="Veneault-Fourrey C."/>
            <person name="Henrissat B."/>
            <person name="Grigoriev I."/>
            <person name="Martin F."/>
            <person name="Perotto S."/>
        </authorList>
    </citation>
    <scope>NUCLEOTIDE SEQUENCE [LARGE SCALE GENOMIC DNA]</scope>
    <source>
        <strain evidence="1 2">F</strain>
    </source>
</reference>
<dbReference type="Proteomes" id="UP000235786">
    <property type="component" value="Unassembled WGS sequence"/>
</dbReference>
<dbReference type="EMBL" id="KZ613948">
    <property type="protein sequence ID" value="PMD38399.1"/>
    <property type="molecule type" value="Genomic_DNA"/>
</dbReference>